<evidence type="ECO:0000256" key="12">
    <source>
        <dbReference type="PIRNR" id="PIRNR006769"/>
    </source>
</evidence>
<comment type="pathway">
    <text evidence="3 12">Cofactor biosynthesis; riboflavin biosynthesis; 5-amino-6-(D-ribitylamino)uracil from GTP: step 3/4.</text>
</comment>
<dbReference type="SUPFAM" id="SSF53597">
    <property type="entry name" value="Dihydrofolate reductase-like"/>
    <property type="match status" value="1"/>
</dbReference>
<dbReference type="PROSITE" id="PS00903">
    <property type="entry name" value="CYT_DCMP_DEAMINASES_1"/>
    <property type="match status" value="1"/>
</dbReference>
<dbReference type="InterPro" id="IPR002734">
    <property type="entry name" value="RibDG_C"/>
</dbReference>
<dbReference type="PROSITE" id="PS51747">
    <property type="entry name" value="CYT_DCMP_DEAMINASES_2"/>
    <property type="match status" value="1"/>
</dbReference>
<dbReference type="NCBIfam" id="TIGR00326">
    <property type="entry name" value="eubact_ribD"/>
    <property type="match status" value="1"/>
</dbReference>
<evidence type="ECO:0000256" key="5">
    <source>
        <dbReference type="ARBA" id="ARBA00007417"/>
    </source>
</evidence>
<dbReference type="EMBL" id="BSPC01000048">
    <property type="protein sequence ID" value="GLS21370.1"/>
    <property type="molecule type" value="Genomic_DNA"/>
</dbReference>
<evidence type="ECO:0000256" key="2">
    <source>
        <dbReference type="ARBA" id="ARBA00004882"/>
    </source>
</evidence>
<dbReference type="SUPFAM" id="SSF53927">
    <property type="entry name" value="Cytidine deaminase-like"/>
    <property type="match status" value="1"/>
</dbReference>
<dbReference type="Gene3D" id="3.40.140.10">
    <property type="entry name" value="Cytidine Deaminase, domain 2"/>
    <property type="match status" value="1"/>
</dbReference>
<feature type="domain" description="CMP/dCMP-type deaminase" evidence="13">
    <location>
        <begin position="14"/>
        <end position="140"/>
    </location>
</feature>
<dbReference type="InterPro" id="IPR002125">
    <property type="entry name" value="CMP_dCMP_dom"/>
</dbReference>
<evidence type="ECO:0000256" key="7">
    <source>
        <dbReference type="ARBA" id="ARBA00022723"/>
    </source>
</evidence>
<keyword evidence="9 12" id="KW-0521">NADP</keyword>
<dbReference type="Pfam" id="PF01872">
    <property type="entry name" value="RibD_C"/>
    <property type="match status" value="1"/>
</dbReference>
<dbReference type="PANTHER" id="PTHR38011:SF7">
    <property type="entry name" value="2,5-DIAMINO-6-RIBOSYLAMINO-4(3H)-PYRIMIDINONE 5'-PHOSPHATE REDUCTASE"/>
    <property type="match status" value="1"/>
</dbReference>
<evidence type="ECO:0000256" key="6">
    <source>
        <dbReference type="ARBA" id="ARBA00022619"/>
    </source>
</evidence>
<evidence type="ECO:0000256" key="9">
    <source>
        <dbReference type="ARBA" id="ARBA00022857"/>
    </source>
</evidence>
<keyword evidence="11" id="KW-0511">Multifunctional enzyme</keyword>
<gene>
    <name evidence="14" type="primary">ribD</name>
    <name evidence="14" type="ORF">GCM10007874_43870</name>
</gene>
<protein>
    <recommendedName>
        <fullName evidence="12">Riboflavin biosynthesis protein RibD</fullName>
    </recommendedName>
    <domain>
        <recommendedName>
            <fullName evidence="12">Diaminohydroxyphosphoribosylaminopyrimidine deaminase</fullName>
            <shortName evidence="12">DRAP deaminase</shortName>
            <ecNumber evidence="12">3.5.4.26</ecNumber>
        </recommendedName>
        <alternativeName>
            <fullName evidence="12">Riboflavin-specific deaminase</fullName>
        </alternativeName>
    </domain>
    <domain>
        <recommendedName>
            <fullName evidence="12">5-amino-6-(5-phosphoribosylamino)uracil reductase</fullName>
            <ecNumber evidence="12">1.1.1.193</ecNumber>
        </recommendedName>
        <alternativeName>
            <fullName evidence="12">HTP reductase</fullName>
        </alternativeName>
    </domain>
</protein>
<keyword evidence="12" id="KW-0378">Hydrolase</keyword>
<keyword evidence="6 12" id="KW-0686">Riboflavin biosynthesis</keyword>
<comment type="pathway">
    <text evidence="2 12">Cofactor biosynthesis; riboflavin biosynthesis; 5-amino-6-(D-ribitylamino)uracil from GTP: step 2/4.</text>
</comment>
<evidence type="ECO:0000259" key="13">
    <source>
        <dbReference type="PROSITE" id="PS51747"/>
    </source>
</evidence>
<dbReference type="EC" id="1.1.1.193" evidence="12"/>
<proteinExistence type="inferred from homology"/>
<dbReference type="InterPro" id="IPR004794">
    <property type="entry name" value="Eubact_RibD"/>
</dbReference>
<evidence type="ECO:0000256" key="11">
    <source>
        <dbReference type="ARBA" id="ARBA00023268"/>
    </source>
</evidence>
<comment type="catalytic activity">
    <reaction evidence="12">
        <text>5-amino-6-(5-phospho-D-ribitylamino)uracil + NADP(+) = 5-amino-6-(5-phospho-D-ribosylamino)uracil + NADPH + H(+)</text>
        <dbReference type="Rhea" id="RHEA:17845"/>
        <dbReference type="ChEBI" id="CHEBI:15378"/>
        <dbReference type="ChEBI" id="CHEBI:57783"/>
        <dbReference type="ChEBI" id="CHEBI:58349"/>
        <dbReference type="ChEBI" id="CHEBI:58421"/>
        <dbReference type="ChEBI" id="CHEBI:58453"/>
        <dbReference type="EC" id="1.1.1.193"/>
    </reaction>
</comment>
<evidence type="ECO:0000256" key="1">
    <source>
        <dbReference type="ARBA" id="ARBA00002151"/>
    </source>
</evidence>
<evidence type="ECO:0000313" key="14">
    <source>
        <dbReference type="EMBL" id="GLS21370.1"/>
    </source>
</evidence>
<name>A0ABQ6CR28_9HYPH</name>
<evidence type="ECO:0000313" key="15">
    <source>
        <dbReference type="Proteomes" id="UP001156882"/>
    </source>
</evidence>
<evidence type="ECO:0000256" key="3">
    <source>
        <dbReference type="ARBA" id="ARBA00004910"/>
    </source>
</evidence>
<dbReference type="Pfam" id="PF00383">
    <property type="entry name" value="dCMP_cyt_deam_1"/>
    <property type="match status" value="1"/>
</dbReference>
<comment type="catalytic activity">
    <reaction evidence="12">
        <text>2,5-diamino-6-hydroxy-4-(5-phosphoribosylamino)-pyrimidine + H2O + H(+) = 5-amino-6-(5-phospho-D-ribosylamino)uracil + NH4(+)</text>
        <dbReference type="Rhea" id="RHEA:21868"/>
        <dbReference type="ChEBI" id="CHEBI:15377"/>
        <dbReference type="ChEBI" id="CHEBI:15378"/>
        <dbReference type="ChEBI" id="CHEBI:28938"/>
        <dbReference type="ChEBI" id="CHEBI:58453"/>
        <dbReference type="ChEBI" id="CHEBI:58614"/>
        <dbReference type="EC" id="3.5.4.26"/>
    </reaction>
</comment>
<evidence type="ECO:0000256" key="4">
    <source>
        <dbReference type="ARBA" id="ARBA00005259"/>
    </source>
</evidence>
<keyword evidence="8 12" id="KW-0862">Zinc</keyword>
<reference evidence="15" key="1">
    <citation type="journal article" date="2019" name="Int. J. Syst. Evol. Microbiol.">
        <title>The Global Catalogue of Microorganisms (GCM) 10K type strain sequencing project: providing services to taxonomists for standard genome sequencing and annotation.</title>
        <authorList>
            <consortium name="The Broad Institute Genomics Platform"/>
            <consortium name="The Broad Institute Genome Sequencing Center for Infectious Disease"/>
            <person name="Wu L."/>
            <person name="Ma J."/>
        </authorList>
    </citation>
    <scope>NUCLEOTIDE SEQUENCE [LARGE SCALE GENOMIC DNA]</scope>
    <source>
        <strain evidence="15">NBRC 101365</strain>
    </source>
</reference>
<comment type="similarity">
    <text evidence="5 12">In the C-terminal section; belongs to the HTP reductase family.</text>
</comment>
<dbReference type="Proteomes" id="UP001156882">
    <property type="component" value="Unassembled WGS sequence"/>
</dbReference>
<sequence length="383" mass="40234">MTAPFLPSAIEALRRDERFMRAALAMGRRGLGNTWPNPAVGCVIVRRVGDADVVVGRGWTQPGGRPHAETQALAEAGPLAKGATAYVTLEPCSHYGRTGPCADALARAGVGRVVGALRDPDPRVGGRGFDMLRRYGLEVTEGVLADEAFQAHIGHITRVTFGRPAVTAKIAVSSDGKLAGPGGRQVKITGPDASARVHLMRAQSDAIAVGIGTVLADDPMLNVRLPGMAAQSPLRIVFDSNLRIPLTSKLVRTARETPLWVIARADAPVEPEGALVAAGVEVMRIGCAAVPATAAPSLDLGEALRLLGTRGITRLMVEAGPHLAAALIEQDLIEEFVQFSSPEPIGEGVMALTPELLAKIDAQLPNLAARMAGHDTMIVQRRS</sequence>
<dbReference type="InterPro" id="IPR016193">
    <property type="entry name" value="Cytidine_deaminase-like"/>
</dbReference>
<dbReference type="EC" id="3.5.4.26" evidence="12"/>
<dbReference type="InterPro" id="IPR050765">
    <property type="entry name" value="Riboflavin_Biosynth_HTPR"/>
</dbReference>
<organism evidence="14 15">
    <name type="scientific">Labrys miyagiensis</name>
    <dbReference type="NCBI Taxonomy" id="346912"/>
    <lineage>
        <taxon>Bacteria</taxon>
        <taxon>Pseudomonadati</taxon>
        <taxon>Pseudomonadota</taxon>
        <taxon>Alphaproteobacteria</taxon>
        <taxon>Hyphomicrobiales</taxon>
        <taxon>Xanthobacteraceae</taxon>
        <taxon>Labrys</taxon>
    </lineage>
</organism>
<evidence type="ECO:0000256" key="8">
    <source>
        <dbReference type="ARBA" id="ARBA00022833"/>
    </source>
</evidence>
<comment type="cofactor">
    <cofactor evidence="12">
        <name>Zn(2+)</name>
        <dbReference type="ChEBI" id="CHEBI:29105"/>
    </cofactor>
    <text evidence="12">Binds 1 zinc ion.</text>
</comment>
<dbReference type="PIRSF" id="PIRSF006769">
    <property type="entry name" value="RibD"/>
    <property type="match status" value="1"/>
</dbReference>
<comment type="function">
    <text evidence="1 12">Converts 2,5-diamino-6-(ribosylamino)-4(3h)-pyrimidinone 5'-phosphate into 5-amino-6-(ribosylamino)-2,4(1h,3h)-pyrimidinedione 5'-phosphate.</text>
</comment>
<dbReference type="Gene3D" id="3.40.430.10">
    <property type="entry name" value="Dihydrofolate Reductase, subunit A"/>
    <property type="match status" value="1"/>
</dbReference>
<comment type="caution">
    <text evidence="14">The sequence shown here is derived from an EMBL/GenBank/DDBJ whole genome shotgun (WGS) entry which is preliminary data.</text>
</comment>
<dbReference type="InterPro" id="IPR016192">
    <property type="entry name" value="APOBEC/CMP_deaminase_Zn-bd"/>
</dbReference>
<dbReference type="InterPro" id="IPR024072">
    <property type="entry name" value="DHFR-like_dom_sf"/>
</dbReference>
<keyword evidence="7 12" id="KW-0479">Metal-binding</keyword>
<keyword evidence="15" id="KW-1185">Reference proteome</keyword>
<evidence type="ECO:0000256" key="10">
    <source>
        <dbReference type="ARBA" id="ARBA00023002"/>
    </source>
</evidence>
<accession>A0ABQ6CR28</accession>
<keyword evidence="10 12" id="KW-0560">Oxidoreductase</keyword>
<comment type="similarity">
    <text evidence="4 12">In the N-terminal section; belongs to the cytidine and deoxycytidylate deaminase family.</text>
</comment>
<dbReference type="PANTHER" id="PTHR38011">
    <property type="entry name" value="DIHYDROFOLATE REDUCTASE FAMILY PROTEIN (AFU_ORTHOLOGUE AFUA_8G06820)"/>
    <property type="match status" value="1"/>
</dbReference>
<dbReference type="CDD" id="cd01284">
    <property type="entry name" value="Riboflavin_deaminase-reductase"/>
    <property type="match status" value="1"/>
</dbReference>